<keyword evidence="1" id="KW-0223">Dioxygenase</keyword>
<gene>
    <name evidence="1" type="ORF">BTE48_05115</name>
</gene>
<evidence type="ECO:0000313" key="1">
    <source>
        <dbReference type="EMBL" id="OPX56349.1"/>
    </source>
</evidence>
<dbReference type="PANTHER" id="PTHR20883:SF46">
    <property type="entry name" value="PHYTANOYL-COA HYDROXYLASE"/>
    <property type="match status" value="1"/>
</dbReference>
<dbReference type="Pfam" id="PF05721">
    <property type="entry name" value="PhyH"/>
    <property type="match status" value="1"/>
</dbReference>
<dbReference type="STRING" id="64969.SAMN02745127_00544"/>
<dbReference type="RefSeq" id="WP_078744157.1">
    <property type="nucleotide sequence ID" value="NZ_FUXG01000003.1"/>
</dbReference>
<proteinExistence type="predicted"/>
<reference evidence="1 2" key="1">
    <citation type="submission" date="2017-01" db="EMBL/GenBank/DDBJ databases">
        <title>Genome Sequencing of a Marine Spirillum, Oceanospirillum multiglobuliferum ATCC 33336, from Japan.</title>
        <authorList>
            <person name="Carney J.G."/>
            <person name="Trachtenberg A.M."/>
            <person name="Rheaume B.A."/>
            <person name="Linnane J.D."/>
            <person name="Pitts N.L."/>
            <person name="Mykles D.L."/>
            <person name="Maclea K.S."/>
        </authorList>
    </citation>
    <scope>NUCLEOTIDE SEQUENCE [LARGE SCALE GENOMIC DNA]</scope>
    <source>
        <strain evidence="1 2">ATCC 33336</strain>
    </source>
</reference>
<dbReference type="SUPFAM" id="SSF51197">
    <property type="entry name" value="Clavaminate synthase-like"/>
    <property type="match status" value="1"/>
</dbReference>
<dbReference type="EMBL" id="MTSM01000004">
    <property type="protein sequence ID" value="OPX56349.1"/>
    <property type="molecule type" value="Genomic_DNA"/>
</dbReference>
<evidence type="ECO:0000313" key="2">
    <source>
        <dbReference type="Proteomes" id="UP000191418"/>
    </source>
</evidence>
<dbReference type="PANTHER" id="PTHR20883">
    <property type="entry name" value="PHYTANOYL-COA DIOXYGENASE DOMAIN CONTAINING 1"/>
    <property type="match status" value="1"/>
</dbReference>
<protein>
    <submittedName>
        <fullName evidence="1">Phytanoyl-CoA dioxygenase</fullName>
    </submittedName>
</protein>
<dbReference type="GO" id="GO:0016706">
    <property type="term" value="F:2-oxoglutarate-dependent dioxygenase activity"/>
    <property type="evidence" value="ECO:0007669"/>
    <property type="project" value="UniProtKB-ARBA"/>
</dbReference>
<organism evidence="1 2">
    <name type="scientific">Oceanospirillum multiglobuliferum</name>
    <dbReference type="NCBI Taxonomy" id="64969"/>
    <lineage>
        <taxon>Bacteria</taxon>
        <taxon>Pseudomonadati</taxon>
        <taxon>Pseudomonadota</taxon>
        <taxon>Gammaproteobacteria</taxon>
        <taxon>Oceanospirillales</taxon>
        <taxon>Oceanospirillaceae</taxon>
        <taxon>Oceanospirillum</taxon>
    </lineage>
</organism>
<accession>A0A1T4LVI6</accession>
<dbReference type="GO" id="GO:0005506">
    <property type="term" value="F:iron ion binding"/>
    <property type="evidence" value="ECO:0007669"/>
    <property type="project" value="UniProtKB-ARBA"/>
</dbReference>
<dbReference type="AlphaFoldDB" id="A0A1T4LVI6"/>
<dbReference type="InterPro" id="IPR008775">
    <property type="entry name" value="Phytyl_CoA_dOase-like"/>
</dbReference>
<dbReference type="OrthoDB" id="9791262at2"/>
<dbReference type="Gene3D" id="2.60.120.620">
    <property type="entry name" value="q2cbj1_9rhob like domain"/>
    <property type="match status" value="1"/>
</dbReference>
<sequence length="306" mass="35174">MSTFSITEQQKHDYQTKGYIKLENALPAELLEKWQKKAKQLEEKAMQMHGNSEHLHGACVIQDPVGPRLMRYDDLHIVETELSIELLSCPAMMAIARELCGRGAVPLQMDLLYKQQHPHPVIKWHQGAQHPRNFPYLNIGVYLDDAPEGDGCLRYVAGTQNELLDIEKISTEHGWNVPGVVELPAKAGDILIQDMMILHGSQPKRSPGVRRTIYIEYRPFDGIYESGAQSEEWADLRKQWMVQVIEHADQQEWPEEWRQDYPTAVSNLDSLMQVLHEKREPPIPAVWGINPVELEDYPVPADMKDW</sequence>
<comment type="caution">
    <text evidence="1">The sequence shown here is derived from an EMBL/GenBank/DDBJ whole genome shotgun (WGS) entry which is preliminary data.</text>
</comment>
<dbReference type="Proteomes" id="UP000191418">
    <property type="component" value="Unassembled WGS sequence"/>
</dbReference>
<name>A0A1T4LVI6_9GAMM</name>
<keyword evidence="1" id="KW-0560">Oxidoreductase</keyword>
<keyword evidence="2" id="KW-1185">Reference proteome</keyword>